<dbReference type="AlphaFoldDB" id="A2DZ74"/>
<dbReference type="Proteomes" id="UP000001542">
    <property type="component" value="Unassembled WGS sequence"/>
</dbReference>
<reference evidence="1" key="1">
    <citation type="submission" date="2006-10" db="EMBL/GenBank/DDBJ databases">
        <authorList>
            <person name="Amadeo P."/>
            <person name="Zhao Q."/>
            <person name="Wortman J."/>
            <person name="Fraser-Liggett C."/>
            <person name="Carlton J."/>
        </authorList>
    </citation>
    <scope>NUCLEOTIDE SEQUENCE</scope>
    <source>
        <strain evidence="1">G3</strain>
    </source>
</reference>
<dbReference type="KEGG" id="tva:4772338"/>
<proteinExistence type="predicted"/>
<reference evidence="1" key="2">
    <citation type="journal article" date="2007" name="Science">
        <title>Draft genome sequence of the sexually transmitted pathogen Trichomonas vaginalis.</title>
        <authorList>
            <person name="Carlton J.M."/>
            <person name="Hirt R.P."/>
            <person name="Silva J.C."/>
            <person name="Delcher A.L."/>
            <person name="Schatz M."/>
            <person name="Zhao Q."/>
            <person name="Wortman J.R."/>
            <person name="Bidwell S.L."/>
            <person name="Alsmark U.C.M."/>
            <person name="Besteiro S."/>
            <person name="Sicheritz-Ponten T."/>
            <person name="Noel C.J."/>
            <person name="Dacks J.B."/>
            <person name="Foster P.G."/>
            <person name="Simillion C."/>
            <person name="Van de Peer Y."/>
            <person name="Miranda-Saavedra D."/>
            <person name="Barton G.J."/>
            <person name="Westrop G.D."/>
            <person name="Mueller S."/>
            <person name="Dessi D."/>
            <person name="Fiori P.L."/>
            <person name="Ren Q."/>
            <person name="Paulsen I."/>
            <person name="Zhang H."/>
            <person name="Bastida-Corcuera F.D."/>
            <person name="Simoes-Barbosa A."/>
            <person name="Brown M.T."/>
            <person name="Hayes R.D."/>
            <person name="Mukherjee M."/>
            <person name="Okumura C.Y."/>
            <person name="Schneider R."/>
            <person name="Smith A.J."/>
            <person name="Vanacova S."/>
            <person name="Villalvazo M."/>
            <person name="Haas B.J."/>
            <person name="Pertea M."/>
            <person name="Feldblyum T.V."/>
            <person name="Utterback T.R."/>
            <person name="Shu C.L."/>
            <person name="Osoegawa K."/>
            <person name="de Jong P.J."/>
            <person name="Hrdy I."/>
            <person name="Horvathova L."/>
            <person name="Zubacova Z."/>
            <person name="Dolezal P."/>
            <person name="Malik S.B."/>
            <person name="Logsdon J.M. Jr."/>
            <person name="Henze K."/>
            <person name="Gupta A."/>
            <person name="Wang C.C."/>
            <person name="Dunne R.L."/>
            <person name="Upcroft J.A."/>
            <person name="Upcroft P."/>
            <person name="White O."/>
            <person name="Salzberg S.L."/>
            <person name="Tang P."/>
            <person name="Chiu C.-H."/>
            <person name="Lee Y.-S."/>
            <person name="Embley T.M."/>
            <person name="Coombs G.H."/>
            <person name="Mottram J.C."/>
            <person name="Tachezy J."/>
            <person name="Fraser-Liggett C.M."/>
            <person name="Johnson P.J."/>
        </authorList>
    </citation>
    <scope>NUCLEOTIDE SEQUENCE [LARGE SCALE GENOMIC DNA]</scope>
    <source>
        <strain evidence="1">G3</strain>
    </source>
</reference>
<dbReference type="InterPro" id="IPR008942">
    <property type="entry name" value="ENTH_VHS"/>
</dbReference>
<organism evidence="1 2">
    <name type="scientific">Trichomonas vaginalis (strain ATCC PRA-98 / G3)</name>
    <dbReference type="NCBI Taxonomy" id="412133"/>
    <lineage>
        <taxon>Eukaryota</taxon>
        <taxon>Metamonada</taxon>
        <taxon>Parabasalia</taxon>
        <taxon>Trichomonadida</taxon>
        <taxon>Trichomonadidae</taxon>
        <taxon>Trichomonas</taxon>
    </lineage>
</organism>
<evidence type="ECO:0000313" key="2">
    <source>
        <dbReference type="Proteomes" id="UP000001542"/>
    </source>
</evidence>
<keyword evidence="2" id="KW-1185">Reference proteome</keyword>
<sequence length="218" mass="25673">MNYQTQSFLKLDHLAKPYIDKIASLDDVIIDLCHIITSGIIYLGYEIDLFDLKKTLEAFVQFSECFKYVISLMNQNPNPKLDTLLQMTSKGCGPLNKTLLEYMYARNNLLDTLIINRAYLRVLPSRIEKKSSWKDIFRRSPYMEGFHRFYEPLKKSHEICSPEEIQYFCSCFLSSTEILLLGTRQIVGEDPKIQYFWEQRKKRARIFFPTTFITSSEV</sequence>
<name>A2DZ74_TRIV3</name>
<dbReference type="SUPFAM" id="SSF48464">
    <property type="entry name" value="ENTH/VHS domain"/>
    <property type="match status" value="1"/>
</dbReference>
<dbReference type="EMBL" id="DS113272">
    <property type="protein sequence ID" value="EAY14350.1"/>
    <property type="molecule type" value="Genomic_DNA"/>
</dbReference>
<gene>
    <name evidence="1" type="ORF">TVAG_026710</name>
</gene>
<accession>A2DZ74</accession>
<protein>
    <submittedName>
        <fullName evidence="1">Uncharacterized protein</fullName>
    </submittedName>
</protein>
<dbReference type="VEuPathDB" id="TrichDB:TVAGG3_0505240"/>
<dbReference type="InParanoid" id="A2DZ74"/>
<dbReference type="VEuPathDB" id="TrichDB:TVAG_026710"/>
<evidence type="ECO:0000313" key="1">
    <source>
        <dbReference type="EMBL" id="EAY14350.1"/>
    </source>
</evidence>
<dbReference type="RefSeq" id="XP_001326573.1">
    <property type="nucleotide sequence ID" value="XM_001326538.1"/>
</dbReference>